<keyword evidence="3" id="KW-1185">Reference proteome</keyword>
<feature type="chain" id="PRO_5037439841" evidence="1">
    <location>
        <begin position="22"/>
        <end position="301"/>
    </location>
</feature>
<feature type="signal peptide" evidence="1">
    <location>
        <begin position="1"/>
        <end position="21"/>
    </location>
</feature>
<sequence>MKKYVHLLFALLALISCETVVDVDIPFGRPNVTVVSKLTAGQSPEVRLTFSRHILDNNSGFNIIPNAEVSLKTATSTFPLTYSVTSETYGNKDITLEESETYTIMVNVPEYEVIELIETVPQLVPIREFIVRNAFSGEGVMQDEISIIFDDPVGENFYEITAYQKRTYTYTDQSGNERVESQIHPIGLRPKDPVYQQEYSWNTILFNDRLFEGRTFDMEIITSGSFFSRQEWELPEGFSVEVYVILKSVSESYFLYESTFNLQNYTDGDPFAQPVQVFTNIKGGLGILKSEAPFELLVVSW</sequence>
<evidence type="ECO:0000313" key="3">
    <source>
        <dbReference type="Proteomes" id="UP000727490"/>
    </source>
</evidence>
<protein>
    <submittedName>
        <fullName evidence="2">DUF4249 domain-containing protein</fullName>
    </submittedName>
</protein>
<accession>A0A951IYV3</accession>
<dbReference type="Proteomes" id="UP000727490">
    <property type="component" value="Unassembled WGS sequence"/>
</dbReference>
<name>A0A951IYV3_9BACT</name>
<reference evidence="2 3" key="1">
    <citation type="journal article" date="2020" name="Syst. Appl. Microbiol.">
        <title>Arthrospiribacter ruber gen. nov., sp. nov., a novel bacterium isolated from Arthrospira cultures.</title>
        <authorList>
            <person name="Waleron M."/>
            <person name="Misztak A."/>
            <person name="Waleron M.M."/>
            <person name="Furmaniak M."/>
            <person name="Mrozik A."/>
            <person name="Waleron K."/>
        </authorList>
    </citation>
    <scope>NUCLEOTIDE SEQUENCE [LARGE SCALE GENOMIC DNA]</scope>
    <source>
        <strain evidence="2 3">DPMB0001</strain>
    </source>
</reference>
<evidence type="ECO:0000256" key="1">
    <source>
        <dbReference type="SAM" id="SignalP"/>
    </source>
</evidence>
<dbReference type="InterPro" id="IPR025345">
    <property type="entry name" value="DUF4249"/>
</dbReference>
<keyword evidence="1" id="KW-0732">Signal</keyword>
<comment type="caution">
    <text evidence="2">The sequence shown here is derived from an EMBL/GenBank/DDBJ whole genome shotgun (WGS) entry which is preliminary data.</text>
</comment>
<proteinExistence type="predicted"/>
<dbReference type="Pfam" id="PF14054">
    <property type="entry name" value="DUF4249"/>
    <property type="match status" value="1"/>
</dbReference>
<dbReference type="AlphaFoldDB" id="A0A951IYV3"/>
<dbReference type="RefSeq" id="WP_219289580.1">
    <property type="nucleotide sequence ID" value="NZ_RPHB01000005.1"/>
</dbReference>
<dbReference type="PROSITE" id="PS51257">
    <property type="entry name" value="PROKAR_LIPOPROTEIN"/>
    <property type="match status" value="1"/>
</dbReference>
<evidence type="ECO:0000313" key="2">
    <source>
        <dbReference type="EMBL" id="MBW3468361.1"/>
    </source>
</evidence>
<organism evidence="2 3">
    <name type="scientific">Arthrospiribacter ruber</name>
    <dbReference type="NCBI Taxonomy" id="2487934"/>
    <lineage>
        <taxon>Bacteria</taxon>
        <taxon>Pseudomonadati</taxon>
        <taxon>Bacteroidota</taxon>
        <taxon>Cytophagia</taxon>
        <taxon>Cytophagales</taxon>
        <taxon>Cyclobacteriaceae</taxon>
        <taxon>Arthrospiribacter</taxon>
    </lineage>
</organism>
<gene>
    <name evidence="2" type="ORF">EGN73_11140</name>
</gene>
<dbReference type="EMBL" id="RPHB01000005">
    <property type="protein sequence ID" value="MBW3468361.1"/>
    <property type="molecule type" value="Genomic_DNA"/>
</dbReference>